<accession>A0A0H3G5M6</accession>
<dbReference type="HOGENOM" id="CLU_3181017_0_0_5"/>
<keyword evidence="2" id="KW-1185">Reference proteome</keyword>
<dbReference type="EMBL" id="CP002998">
    <property type="protein sequence ID" value="AEM19680.1"/>
    <property type="molecule type" value="Genomic_DNA"/>
</dbReference>
<evidence type="ECO:0000313" key="2">
    <source>
        <dbReference type="Proteomes" id="UP000007104"/>
    </source>
</evidence>
<gene>
    <name evidence="1" type="ordered locus">BS1330_II0194</name>
</gene>
<name>A0A0H3G5M6_BRUSU</name>
<dbReference type="Proteomes" id="UP000007104">
    <property type="component" value="Chromosome II"/>
</dbReference>
<dbReference type="AlphaFoldDB" id="A0A0H3G5M6"/>
<reference evidence="1 2" key="1">
    <citation type="journal article" date="2011" name="J. Bacteriol.">
        <title>Revised genome sequence of Brucella suis 1330.</title>
        <authorList>
            <person name="Tae H."/>
            <person name="Shallom S."/>
            <person name="Settlage R."/>
            <person name="Preston D."/>
            <person name="Adams L.G."/>
            <person name="Garner H.R."/>
        </authorList>
    </citation>
    <scope>NUCLEOTIDE SEQUENCE [LARGE SCALE GENOMIC DNA]</scope>
    <source>
        <strain evidence="1 2">1330</strain>
    </source>
</reference>
<evidence type="ECO:0000313" key="1">
    <source>
        <dbReference type="EMBL" id="AEM19680.1"/>
    </source>
</evidence>
<protein>
    <submittedName>
        <fullName evidence="1">Uncharacterized protein</fullName>
    </submittedName>
</protein>
<organism evidence="1 2">
    <name type="scientific">Brucella suis biovar 1 (strain 1330)</name>
    <dbReference type="NCBI Taxonomy" id="204722"/>
    <lineage>
        <taxon>Bacteria</taxon>
        <taxon>Pseudomonadati</taxon>
        <taxon>Pseudomonadota</taxon>
        <taxon>Alphaproteobacteria</taxon>
        <taxon>Hyphomicrobiales</taxon>
        <taxon>Brucellaceae</taxon>
        <taxon>Brucella/Ochrobactrum group</taxon>
        <taxon>Brucella</taxon>
    </lineage>
</organism>
<sequence length="46" mass="5045">MSRRIAVQAGVFCAEQPDFRPVSACGEMHILPYLGACSMLFKPCGR</sequence>
<dbReference type="KEGG" id="bsi:BS1330_II0194"/>
<dbReference type="KEGG" id="bms:BRA0197"/>
<proteinExistence type="predicted"/>